<keyword evidence="8 15" id="KW-0479">Metal-binding</keyword>
<dbReference type="SMART" id="SM00975">
    <property type="entry name" value="Telomerase_RBD"/>
    <property type="match status" value="1"/>
</dbReference>
<comment type="caution">
    <text evidence="18">The sequence shown here is derived from an EMBL/GenBank/DDBJ whole genome shotgun (WGS) entry which is preliminary data.</text>
</comment>
<reference evidence="18" key="1">
    <citation type="journal article" date="2020" name="bioRxiv">
        <title>Whole genome comparisons of ergot fungi reveals the divergence and evolution of species within the genus Claviceps are the result of varying mechanisms driving genome evolution and host range expansion.</title>
        <authorList>
            <person name="Wyka S.A."/>
            <person name="Mondo S.J."/>
            <person name="Liu M."/>
            <person name="Dettman J."/>
            <person name="Nalam V."/>
            <person name="Broders K.D."/>
        </authorList>
    </citation>
    <scope>NUCLEOTIDE SEQUENCE</scope>
    <source>
        <strain evidence="18">CCC 1102</strain>
    </source>
</reference>
<gene>
    <name evidence="18" type="ORF">E4U56_005610</name>
</gene>
<evidence type="ECO:0000313" key="18">
    <source>
        <dbReference type="EMBL" id="KAG5972898.1"/>
    </source>
</evidence>
<dbReference type="EC" id="2.7.7.49" evidence="3 15"/>
<dbReference type="GO" id="GO:0003720">
    <property type="term" value="F:telomerase activity"/>
    <property type="evidence" value="ECO:0007669"/>
    <property type="project" value="InterPro"/>
</dbReference>
<dbReference type="GO" id="GO:0046872">
    <property type="term" value="F:metal ion binding"/>
    <property type="evidence" value="ECO:0007669"/>
    <property type="project" value="UniProtKB-KW"/>
</dbReference>
<dbReference type="CDD" id="cd01648">
    <property type="entry name" value="TERT"/>
    <property type="match status" value="1"/>
</dbReference>
<keyword evidence="13 15" id="KW-0539">Nucleus</keyword>
<evidence type="ECO:0000256" key="11">
    <source>
        <dbReference type="ARBA" id="ARBA00022918"/>
    </source>
</evidence>
<dbReference type="GO" id="GO:0005739">
    <property type="term" value="C:mitochondrion"/>
    <property type="evidence" value="ECO:0007669"/>
    <property type="project" value="UniProtKB-SubCell"/>
</dbReference>
<dbReference type="InterPro" id="IPR021891">
    <property type="entry name" value="Telomerase_RBD"/>
</dbReference>
<feature type="domain" description="Reverse transcriptase" evidence="17">
    <location>
        <begin position="626"/>
        <end position="966"/>
    </location>
</feature>
<evidence type="ECO:0000313" key="19">
    <source>
        <dbReference type="Proteomes" id="UP000784919"/>
    </source>
</evidence>
<dbReference type="InterPro" id="IPR003545">
    <property type="entry name" value="Telomerase_RT"/>
</dbReference>
<name>A0A9P7MY68_9HYPO</name>
<dbReference type="Pfam" id="PF00078">
    <property type="entry name" value="RVT_1"/>
    <property type="match status" value="1"/>
</dbReference>
<feature type="region of interest" description="Disordered" evidence="16">
    <location>
        <begin position="438"/>
        <end position="469"/>
    </location>
</feature>
<comment type="subcellular location">
    <subcellularLocation>
        <location evidence="1">Mitochondrion</location>
    </subcellularLocation>
    <subcellularLocation>
        <location evidence="15">Nucleus</location>
    </subcellularLocation>
    <subcellularLocation>
        <location evidence="15">Chromosome</location>
        <location evidence="15">Telomere</location>
    </subcellularLocation>
</comment>
<keyword evidence="10 15" id="KW-0779">Telomere</keyword>
<evidence type="ECO:0000256" key="7">
    <source>
        <dbReference type="ARBA" id="ARBA00022695"/>
    </source>
</evidence>
<dbReference type="PROSITE" id="PS50878">
    <property type="entry name" value="RT_POL"/>
    <property type="match status" value="1"/>
</dbReference>
<evidence type="ECO:0000256" key="2">
    <source>
        <dbReference type="ARBA" id="ARBA00008001"/>
    </source>
</evidence>
<dbReference type="PANTHER" id="PTHR12066">
    <property type="entry name" value="TELOMERASE REVERSE TRANSCRIPTASE"/>
    <property type="match status" value="1"/>
</dbReference>
<dbReference type="PRINTS" id="PR01365">
    <property type="entry name" value="TELOMERASERT"/>
</dbReference>
<evidence type="ECO:0000256" key="1">
    <source>
        <dbReference type="ARBA" id="ARBA00004173"/>
    </source>
</evidence>
<dbReference type="Gene3D" id="3.30.70.2630">
    <property type="match status" value="1"/>
</dbReference>
<dbReference type="Pfam" id="PF12009">
    <property type="entry name" value="Telomerase_RBD"/>
    <property type="match status" value="1"/>
</dbReference>
<keyword evidence="6 15" id="KW-0808">Transferase</keyword>
<sequence length="1099" mass="124481">MVSCRKRKRDDAESCKAGTETVHRSAVKRHLLTEAYATVLTLREYALRKLPSSSRLRRKKLKLLGCGENATEAERKISYFLDSTLICSCNAVAVCQGKDATLEQWISFSQNGDDSRVTISGGTPTADHTQAELVDFVIWSLFNREKRPGAWPKHLLCDGFRKRAREGHPTGTSIPDIYSLYPNHHAASLKREPWTQLLLLLGKSGQQIMLNLLTEWSIFVAVDAGVGNYYQISGLPLSETNARDKAQESHTLRSPTDIVLVRSRIFYGKPALTARGQVQHGFKHIQLKMNEVDVLNRCPRKKDSQERSQIDKSHAHTAKIMMHMFPRQFGLHNVFTSDVNYLETAQRFQDYTLRDEEISKLLKKAKNVSADGTPKLPKRLRGLAWTLVQRLQTLHSRCSYNELMKHYCPSELDPNGPTSRITSVGAARRESICQPSKGAIDSAIHPNSEPPANAGNPSRDKSVQSESIVDLATSPSQVSSFCQAVLCRIMPNDFWGEDQIMEHNKAAILRQVDTFIRLRRFESISLHDIMQGLKIADIPWLQPPELRGSQKASQSDTKKRHEIFHELVYFVFDSLLMPLIKSNFYVTESSTHRNQIFYFRHDVWRRIAAPAISVLKRDMFEDVKLAQANSILDTRRLGHSAVRLLPKRSTLRPIMNLRRRQFRRGTGSRKLLGPSINSVLSPIYTALRFEKESNPQILGSTLFSVNDMYTRLKCFKQAIGAGTIKKKLYIAKLDVQAAFDTIPQARLLQLMRSVPSQSKYTIVKHAEVRPGEPTPPVGPRKNAASSSRAVRRWRSSVLPPAQENADFTTRVQKDLAAKQRDTVFIDGVVQRSHETGALLYLMTDHVTRNLVTFGKKYYRQKRGIPQGSVLSSFLCNYFYADLERTHLGFLSGPDCLLMRLTDDFLLITLDKSKAIRFVETMHGGLPDYGVRVSPHKTVVNFEMFLEGGEAVQRAKSGAFPYCGTCIDDETLEITKDTQAGLSTAISNALTIECTRTPGQNFQRKILNAFKIQSHLMFFDTAHNSESTVLESLRYAFHETAHKMVAYVRCLAKARRPRASLIIETICRVANVAYFILSSKSRRLRYPDYTCSIRRAQVTR</sequence>
<evidence type="ECO:0000256" key="14">
    <source>
        <dbReference type="ARBA" id="ARBA00048173"/>
    </source>
</evidence>
<keyword evidence="9 15" id="KW-0460">Magnesium</keyword>
<dbReference type="InterPro" id="IPR043502">
    <property type="entry name" value="DNA/RNA_pol_sf"/>
</dbReference>
<keyword evidence="5 15" id="KW-0158">Chromosome</keyword>
<keyword evidence="7 15" id="KW-0548">Nucleotidyltransferase</keyword>
<feature type="region of interest" description="Disordered" evidence="16">
    <location>
        <begin position="768"/>
        <end position="789"/>
    </location>
</feature>
<comment type="similarity">
    <text evidence="2 15">Belongs to the reverse transcriptase family. Telomerase subfamily.</text>
</comment>
<keyword evidence="12" id="KW-0496">Mitochondrion</keyword>
<dbReference type="GO" id="GO:0070034">
    <property type="term" value="F:telomerase RNA binding"/>
    <property type="evidence" value="ECO:0007669"/>
    <property type="project" value="TreeGrafter"/>
</dbReference>
<dbReference type="Gene3D" id="1.10.132.70">
    <property type="match status" value="1"/>
</dbReference>
<dbReference type="SUPFAM" id="SSF56672">
    <property type="entry name" value="DNA/RNA polymerases"/>
    <property type="match status" value="1"/>
</dbReference>
<evidence type="ECO:0000256" key="12">
    <source>
        <dbReference type="ARBA" id="ARBA00023128"/>
    </source>
</evidence>
<accession>A0A9P7MY68</accession>
<evidence type="ECO:0000256" key="8">
    <source>
        <dbReference type="ARBA" id="ARBA00022723"/>
    </source>
</evidence>
<protein>
    <recommendedName>
        <fullName evidence="4 15">Telomerase reverse transcriptase</fullName>
        <ecNumber evidence="3 15">2.7.7.49</ecNumber>
    </recommendedName>
    <alternativeName>
        <fullName evidence="15">Telomerase catalytic subunit</fullName>
    </alternativeName>
</protein>
<dbReference type="OrthoDB" id="289721at2759"/>
<evidence type="ECO:0000259" key="17">
    <source>
        <dbReference type="PROSITE" id="PS50878"/>
    </source>
</evidence>
<dbReference type="GO" id="GO:0000781">
    <property type="term" value="C:chromosome, telomeric region"/>
    <property type="evidence" value="ECO:0007669"/>
    <property type="project" value="UniProtKB-SubCell"/>
</dbReference>
<dbReference type="GO" id="GO:0042162">
    <property type="term" value="F:telomeric DNA binding"/>
    <property type="evidence" value="ECO:0007669"/>
    <property type="project" value="TreeGrafter"/>
</dbReference>
<dbReference type="Proteomes" id="UP000784919">
    <property type="component" value="Unassembled WGS sequence"/>
</dbReference>
<dbReference type="GO" id="GO:0007004">
    <property type="term" value="P:telomere maintenance via telomerase"/>
    <property type="evidence" value="ECO:0007669"/>
    <property type="project" value="TreeGrafter"/>
</dbReference>
<keyword evidence="11 15" id="KW-0695">RNA-directed DNA polymerase</keyword>
<evidence type="ECO:0000256" key="4">
    <source>
        <dbReference type="ARBA" id="ARBA00016182"/>
    </source>
</evidence>
<comment type="function">
    <text evidence="15">Telomerase is a ribonucleoprotein enzyme essential for the replication of chromosome termini in most eukaryotes. It elongates telomeres. It is a reverse transcriptase that adds simple sequence repeats to chromosome ends by copying a template sequence within the RNA component of the enzyme.</text>
</comment>
<dbReference type="PANTHER" id="PTHR12066:SF0">
    <property type="entry name" value="TELOMERASE REVERSE TRANSCRIPTASE"/>
    <property type="match status" value="1"/>
</dbReference>
<dbReference type="EMBL" id="SRPS01000040">
    <property type="protein sequence ID" value="KAG5972898.1"/>
    <property type="molecule type" value="Genomic_DNA"/>
</dbReference>
<comment type="catalytic activity">
    <reaction evidence="14 15">
        <text>DNA(n) + a 2'-deoxyribonucleoside 5'-triphosphate = DNA(n+1) + diphosphate</text>
        <dbReference type="Rhea" id="RHEA:22508"/>
        <dbReference type="Rhea" id="RHEA-COMP:17339"/>
        <dbReference type="Rhea" id="RHEA-COMP:17340"/>
        <dbReference type="ChEBI" id="CHEBI:33019"/>
        <dbReference type="ChEBI" id="CHEBI:61560"/>
        <dbReference type="ChEBI" id="CHEBI:173112"/>
        <dbReference type="EC" id="2.7.7.49"/>
    </reaction>
</comment>
<dbReference type="InterPro" id="IPR000477">
    <property type="entry name" value="RT_dom"/>
</dbReference>
<proteinExistence type="inferred from homology"/>
<dbReference type="GO" id="GO:0000333">
    <property type="term" value="C:telomerase catalytic core complex"/>
    <property type="evidence" value="ECO:0007669"/>
    <property type="project" value="TreeGrafter"/>
</dbReference>
<evidence type="ECO:0000256" key="5">
    <source>
        <dbReference type="ARBA" id="ARBA00022454"/>
    </source>
</evidence>
<evidence type="ECO:0000256" key="13">
    <source>
        <dbReference type="ARBA" id="ARBA00023242"/>
    </source>
</evidence>
<evidence type="ECO:0000256" key="15">
    <source>
        <dbReference type="RuleBase" id="RU365061"/>
    </source>
</evidence>
<evidence type="ECO:0000256" key="9">
    <source>
        <dbReference type="ARBA" id="ARBA00022842"/>
    </source>
</evidence>
<evidence type="ECO:0000256" key="10">
    <source>
        <dbReference type="ARBA" id="ARBA00022895"/>
    </source>
</evidence>
<evidence type="ECO:0000256" key="6">
    <source>
        <dbReference type="ARBA" id="ARBA00022679"/>
    </source>
</evidence>
<organism evidence="18 19">
    <name type="scientific">Claviceps arundinis</name>
    <dbReference type="NCBI Taxonomy" id="1623583"/>
    <lineage>
        <taxon>Eukaryota</taxon>
        <taxon>Fungi</taxon>
        <taxon>Dikarya</taxon>
        <taxon>Ascomycota</taxon>
        <taxon>Pezizomycotina</taxon>
        <taxon>Sordariomycetes</taxon>
        <taxon>Hypocreomycetidae</taxon>
        <taxon>Hypocreales</taxon>
        <taxon>Clavicipitaceae</taxon>
        <taxon>Claviceps</taxon>
    </lineage>
</organism>
<dbReference type="Gene3D" id="1.10.357.90">
    <property type="match status" value="1"/>
</dbReference>
<dbReference type="AlphaFoldDB" id="A0A9P7MY68"/>
<evidence type="ECO:0000256" key="3">
    <source>
        <dbReference type="ARBA" id="ARBA00012493"/>
    </source>
</evidence>
<evidence type="ECO:0000256" key="16">
    <source>
        <dbReference type="SAM" id="MobiDB-lite"/>
    </source>
</evidence>